<dbReference type="EMBL" id="CABPSM010000009">
    <property type="protein sequence ID" value="VVE23583.1"/>
    <property type="molecule type" value="Genomic_DNA"/>
</dbReference>
<evidence type="ECO:0000313" key="2">
    <source>
        <dbReference type="Proteomes" id="UP000343317"/>
    </source>
</evidence>
<accession>A0A5E4WHD7</accession>
<dbReference type="AlphaFoldDB" id="A0A5E4WHD7"/>
<sequence length="363" mass="40055">MVSLWGKIADWVLGTKSEAAKVALFRLSHADTLAQQLSSFSELRQYVAPARQDSLTWQISDSDSPVFRIGDFDIPCHAATENTMANLPPFDLDDRCRLLCSMHYDGQNVVSEYHHFAAETLLLPESDGNADPVLAAQERFVSLTPSLLRSLKLIGLDQNDVQGNFARDIHQTVERMVSQMTGDKDTAVRAARNAENLSIFASNIMREVNAPDTSISRSDAAQTHGREPVLIDSPLDAIRAIRLSALNSHEYLSPSAAALELLTNLLKAGQLREANFAYAAFAERYPRNARYVAGIVPAKVLNHYWMGHLDYLGSQRVPTWQAQNPKWADNGVEALLGGTLDTWAEQALAEIRMTAARLPALSV</sequence>
<dbReference type="Proteomes" id="UP000343317">
    <property type="component" value="Unassembled WGS sequence"/>
</dbReference>
<evidence type="ECO:0000313" key="1">
    <source>
        <dbReference type="EMBL" id="VVE23583.1"/>
    </source>
</evidence>
<gene>
    <name evidence="1" type="ORF">PHO31112_03260</name>
</gene>
<dbReference type="Gene3D" id="3.30.2440.10">
    <property type="entry name" value="Secreted effector protein SifA"/>
    <property type="match status" value="1"/>
</dbReference>
<name>A0A5E4WHD7_9BURK</name>
<organism evidence="1 2">
    <name type="scientific">Pandoraea horticolens</name>
    <dbReference type="NCBI Taxonomy" id="2508298"/>
    <lineage>
        <taxon>Bacteria</taxon>
        <taxon>Pseudomonadati</taxon>
        <taxon>Pseudomonadota</taxon>
        <taxon>Betaproteobacteria</taxon>
        <taxon>Burkholderiales</taxon>
        <taxon>Burkholderiaceae</taxon>
        <taxon>Pandoraea</taxon>
    </lineage>
</organism>
<protein>
    <submittedName>
        <fullName evidence="1">Uncharacterized protein</fullName>
    </submittedName>
</protein>
<reference evidence="1 2" key="1">
    <citation type="submission" date="2019-08" db="EMBL/GenBank/DDBJ databases">
        <authorList>
            <person name="Peeters C."/>
        </authorList>
    </citation>
    <scope>NUCLEOTIDE SEQUENCE [LARGE SCALE GENOMIC DNA]</scope>
    <source>
        <strain evidence="1 2">LMG 31112</strain>
    </source>
</reference>
<proteinExistence type="predicted"/>
<keyword evidence="2" id="KW-1185">Reference proteome</keyword>